<dbReference type="InterPro" id="IPR051277">
    <property type="entry name" value="SEZ6_CSMD_C4BPB_Regulators"/>
</dbReference>
<dbReference type="FunFam" id="2.10.70.10:FF:000014">
    <property type="entry name" value="Membrane cofactor protein"/>
    <property type="match status" value="1"/>
</dbReference>
<sequence length="78" mass="8467">FLSLPLPAALCPFPRVQHGTVSPRRYSYRTWDTVTFTCSPGYALRGSRSSTCGAGSRWNPPPPECRKGENPSGVKAPS</sequence>
<organism evidence="8 9">
    <name type="scientific">Poecile atricapillus</name>
    <name type="common">Black-capped chickadee</name>
    <name type="synonym">Parus atricapillus</name>
    <dbReference type="NCBI Taxonomy" id="48891"/>
    <lineage>
        <taxon>Eukaryota</taxon>
        <taxon>Metazoa</taxon>
        <taxon>Chordata</taxon>
        <taxon>Craniata</taxon>
        <taxon>Vertebrata</taxon>
        <taxon>Euteleostomi</taxon>
        <taxon>Archelosauria</taxon>
        <taxon>Archosauria</taxon>
        <taxon>Dinosauria</taxon>
        <taxon>Saurischia</taxon>
        <taxon>Theropoda</taxon>
        <taxon>Coelurosauria</taxon>
        <taxon>Aves</taxon>
        <taxon>Neognathae</taxon>
        <taxon>Neoaves</taxon>
        <taxon>Telluraves</taxon>
        <taxon>Australaves</taxon>
        <taxon>Passeriformes</taxon>
        <taxon>Paridae</taxon>
        <taxon>Poecile</taxon>
    </lineage>
</organism>
<accession>A0A7K7R1C3</accession>
<keyword evidence="1 5" id="KW-0768">Sushi</keyword>
<evidence type="ECO:0000256" key="6">
    <source>
        <dbReference type="SAM" id="MobiDB-lite"/>
    </source>
</evidence>
<feature type="non-terminal residue" evidence="8">
    <location>
        <position position="1"/>
    </location>
</feature>
<keyword evidence="4 5" id="KW-1015">Disulfide bond</keyword>
<dbReference type="Gene3D" id="2.10.70.10">
    <property type="entry name" value="Complement Module, domain 1"/>
    <property type="match status" value="1"/>
</dbReference>
<evidence type="ECO:0000256" key="4">
    <source>
        <dbReference type="ARBA" id="ARBA00023157"/>
    </source>
</evidence>
<dbReference type="PROSITE" id="PS50923">
    <property type="entry name" value="SUSHI"/>
    <property type="match status" value="1"/>
</dbReference>
<feature type="region of interest" description="Disordered" evidence="6">
    <location>
        <begin position="46"/>
        <end position="78"/>
    </location>
</feature>
<dbReference type="PANTHER" id="PTHR45656">
    <property type="entry name" value="PROTEIN CBR-CLEC-78"/>
    <property type="match status" value="1"/>
</dbReference>
<dbReference type="EMBL" id="VZSS01000126">
    <property type="protein sequence ID" value="NWZ85978.1"/>
    <property type="molecule type" value="Genomic_DNA"/>
</dbReference>
<dbReference type="SUPFAM" id="SSF57535">
    <property type="entry name" value="Complement control module/SCR domain"/>
    <property type="match status" value="1"/>
</dbReference>
<dbReference type="InterPro" id="IPR000436">
    <property type="entry name" value="Sushi_SCR_CCP_dom"/>
</dbReference>
<comment type="caution">
    <text evidence="5">Lacks conserved residue(s) required for the propagation of feature annotation.</text>
</comment>
<evidence type="ECO:0000256" key="2">
    <source>
        <dbReference type="ARBA" id="ARBA00022729"/>
    </source>
</evidence>
<dbReference type="InterPro" id="IPR035976">
    <property type="entry name" value="Sushi/SCR/CCP_sf"/>
</dbReference>
<evidence type="ECO:0000313" key="8">
    <source>
        <dbReference type="EMBL" id="NWZ85978.1"/>
    </source>
</evidence>
<keyword evidence="3" id="KW-0677">Repeat</keyword>
<evidence type="ECO:0000256" key="5">
    <source>
        <dbReference type="PROSITE-ProRule" id="PRU00302"/>
    </source>
</evidence>
<evidence type="ECO:0000313" key="9">
    <source>
        <dbReference type="Proteomes" id="UP000540071"/>
    </source>
</evidence>
<feature type="domain" description="Sushi" evidence="7">
    <location>
        <begin position="9"/>
        <end position="67"/>
    </location>
</feature>
<keyword evidence="9" id="KW-1185">Reference proteome</keyword>
<dbReference type="PANTHER" id="PTHR45656:SF4">
    <property type="entry name" value="PROTEIN CBR-CLEC-78"/>
    <property type="match status" value="1"/>
</dbReference>
<name>A0A7K7R1C3_POEAT</name>
<feature type="disulfide bond" evidence="5">
    <location>
        <begin position="38"/>
        <end position="65"/>
    </location>
</feature>
<evidence type="ECO:0000259" key="7">
    <source>
        <dbReference type="PROSITE" id="PS50923"/>
    </source>
</evidence>
<reference evidence="8 9" key="1">
    <citation type="submission" date="2019-09" db="EMBL/GenBank/DDBJ databases">
        <title>Bird 10,000 Genomes (B10K) Project - Family phase.</title>
        <authorList>
            <person name="Zhang G."/>
        </authorList>
    </citation>
    <scope>NUCLEOTIDE SEQUENCE [LARGE SCALE GENOMIC DNA]</scope>
    <source>
        <strain evidence="8">OUT-0023</strain>
        <tissue evidence="8">Blood</tissue>
    </source>
</reference>
<dbReference type="SMART" id="SM00032">
    <property type="entry name" value="CCP"/>
    <property type="match status" value="1"/>
</dbReference>
<proteinExistence type="predicted"/>
<dbReference type="CDD" id="cd00033">
    <property type="entry name" value="CCP"/>
    <property type="match status" value="1"/>
</dbReference>
<feature type="non-terminal residue" evidence="8">
    <location>
        <position position="78"/>
    </location>
</feature>
<dbReference type="Proteomes" id="UP000540071">
    <property type="component" value="Unassembled WGS sequence"/>
</dbReference>
<evidence type="ECO:0000256" key="1">
    <source>
        <dbReference type="ARBA" id="ARBA00022659"/>
    </source>
</evidence>
<keyword evidence="2" id="KW-0732">Signal</keyword>
<dbReference type="AlphaFoldDB" id="A0A7K7R1C3"/>
<comment type="caution">
    <text evidence="8">The sequence shown here is derived from an EMBL/GenBank/DDBJ whole genome shotgun (WGS) entry which is preliminary data.</text>
</comment>
<dbReference type="Pfam" id="PF00084">
    <property type="entry name" value="Sushi"/>
    <property type="match status" value="1"/>
</dbReference>
<evidence type="ECO:0000256" key="3">
    <source>
        <dbReference type="ARBA" id="ARBA00022737"/>
    </source>
</evidence>
<protein>
    <submittedName>
        <fullName evidence="8">CR2 protein</fullName>
    </submittedName>
</protein>
<gene>
    <name evidence="8" type="primary">Cr2_2</name>
    <name evidence="8" type="ORF">POEATR_R15752</name>
</gene>